<dbReference type="InterPro" id="IPR035994">
    <property type="entry name" value="Nucleoside_phosphorylase_sf"/>
</dbReference>
<comment type="caution">
    <text evidence="6">The sequence shown here is derived from an EMBL/GenBank/DDBJ whole genome shotgun (WGS) entry which is preliminary data.</text>
</comment>
<sequence length="276" mass="29000">MSTNAPPTALKPHVDGRPPHLPCGPGDVAQDVLIPGDPDRVGLLTDMLEDVVDLGRRREFAMVSGRYKGHPITICSSGIGGPSTEIALVELAMLGAKRVVRIGGTASLVAAMPVGSFLCVDEAIGSSGAARFYCAPDAKTRADPELRTALLEAAQAAGFTARVGTVATSDSYYLGQDRPIEVNGVAMPLDGSVLEGFRKAGAHSVDMESQVVLSVGKRLGLKAACLLGVHANRATNEWLTDYEATQRGLFTIASQALIASFSESSNEKETEHVRQT</sequence>
<dbReference type="GO" id="GO:0005829">
    <property type="term" value="C:cytosol"/>
    <property type="evidence" value="ECO:0007669"/>
    <property type="project" value="TreeGrafter"/>
</dbReference>
<dbReference type="AlphaFoldDB" id="A0A2S3UYA2"/>
<dbReference type="Proteomes" id="UP000236959">
    <property type="component" value="Unassembled WGS sequence"/>
</dbReference>
<evidence type="ECO:0000256" key="2">
    <source>
        <dbReference type="ARBA" id="ARBA00021980"/>
    </source>
</evidence>
<dbReference type="Gene3D" id="3.40.50.1580">
    <property type="entry name" value="Nucleoside phosphorylase domain"/>
    <property type="match status" value="1"/>
</dbReference>
<dbReference type="EMBL" id="PPCN01000002">
    <property type="protein sequence ID" value="POF32687.1"/>
    <property type="molecule type" value="Genomic_DNA"/>
</dbReference>
<dbReference type="CDD" id="cd17767">
    <property type="entry name" value="UP_EcUdp-like"/>
    <property type="match status" value="1"/>
</dbReference>
<evidence type="ECO:0000313" key="7">
    <source>
        <dbReference type="Proteomes" id="UP000236959"/>
    </source>
</evidence>
<evidence type="ECO:0000256" key="3">
    <source>
        <dbReference type="ARBA" id="ARBA00048447"/>
    </source>
</evidence>
<comment type="catalytic activity">
    <reaction evidence="3">
        <text>uridine + phosphate = alpha-D-ribose 1-phosphate + uracil</text>
        <dbReference type="Rhea" id="RHEA:24388"/>
        <dbReference type="ChEBI" id="CHEBI:16704"/>
        <dbReference type="ChEBI" id="CHEBI:17568"/>
        <dbReference type="ChEBI" id="CHEBI:43474"/>
        <dbReference type="ChEBI" id="CHEBI:57720"/>
        <dbReference type="EC" id="2.4.2.3"/>
    </reaction>
</comment>
<dbReference type="PANTHER" id="PTHR43691:SF11">
    <property type="entry name" value="FI09636P-RELATED"/>
    <property type="match status" value="1"/>
</dbReference>
<dbReference type="RefSeq" id="WP_103221689.1">
    <property type="nucleotide sequence ID" value="NZ_PPCN01000002.1"/>
</dbReference>
<reference evidence="6 7" key="1">
    <citation type="submission" date="2018-01" db="EMBL/GenBank/DDBJ databases">
        <title>Genomic Encyclopedia of Archaeal and Bacterial Type Strains, Phase II (KMG-II): from individual species to whole genera.</title>
        <authorList>
            <person name="Goeker M."/>
        </authorList>
    </citation>
    <scope>NUCLEOTIDE SEQUENCE [LARGE SCALE GENOMIC DNA]</scope>
    <source>
        <strain evidence="6 7">DSM 17023</strain>
    </source>
</reference>
<gene>
    <name evidence="6" type="ORF">CLV41_10290</name>
</gene>
<evidence type="ECO:0000256" key="1">
    <source>
        <dbReference type="ARBA" id="ARBA00011888"/>
    </source>
</evidence>
<dbReference type="PANTHER" id="PTHR43691">
    <property type="entry name" value="URIDINE PHOSPHORYLASE"/>
    <property type="match status" value="1"/>
</dbReference>
<dbReference type="GO" id="GO:0004850">
    <property type="term" value="F:uridine phosphorylase activity"/>
    <property type="evidence" value="ECO:0007669"/>
    <property type="project" value="UniProtKB-EC"/>
</dbReference>
<keyword evidence="7" id="KW-1185">Reference proteome</keyword>
<feature type="domain" description="Nucleoside phosphorylase" evidence="5">
    <location>
        <begin position="32"/>
        <end position="238"/>
    </location>
</feature>
<evidence type="ECO:0000313" key="6">
    <source>
        <dbReference type="EMBL" id="POF32687.1"/>
    </source>
</evidence>
<protein>
    <recommendedName>
        <fullName evidence="2">Uridine phosphorylase</fullName>
        <ecNumber evidence="1">2.4.2.3</ecNumber>
    </recommendedName>
</protein>
<organism evidence="6 7">
    <name type="scientific">Roseibium marinum</name>
    <dbReference type="NCBI Taxonomy" id="281252"/>
    <lineage>
        <taxon>Bacteria</taxon>
        <taxon>Pseudomonadati</taxon>
        <taxon>Pseudomonadota</taxon>
        <taxon>Alphaproteobacteria</taxon>
        <taxon>Hyphomicrobiales</taxon>
        <taxon>Stappiaceae</taxon>
        <taxon>Roseibium</taxon>
    </lineage>
</organism>
<evidence type="ECO:0000259" key="5">
    <source>
        <dbReference type="Pfam" id="PF01048"/>
    </source>
</evidence>
<dbReference type="GO" id="GO:0009116">
    <property type="term" value="P:nucleoside metabolic process"/>
    <property type="evidence" value="ECO:0007669"/>
    <property type="project" value="InterPro"/>
</dbReference>
<feature type="region of interest" description="Disordered" evidence="4">
    <location>
        <begin position="1"/>
        <end position="22"/>
    </location>
</feature>
<dbReference type="Pfam" id="PF01048">
    <property type="entry name" value="PNP_UDP_1"/>
    <property type="match status" value="1"/>
</dbReference>
<evidence type="ECO:0000256" key="4">
    <source>
        <dbReference type="SAM" id="MobiDB-lite"/>
    </source>
</evidence>
<dbReference type="InterPro" id="IPR000845">
    <property type="entry name" value="Nucleoside_phosphorylase_d"/>
</dbReference>
<dbReference type="OrthoDB" id="9782889at2"/>
<dbReference type="SUPFAM" id="SSF53167">
    <property type="entry name" value="Purine and uridine phosphorylases"/>
    <property type="match status" value="1"/>
</dbReference>
<accession>A0A2S3UYA2</accession>
<dbReference type="EC" id="2.4.2.3" evidence="1"/>
<name>A0A2S3UYA2_9HYPH</name>
<proteinExistence type="predicted"/>